<feature type="signal peptide" evidence="5">
    <location>
        <begin position="1"/>
        <end position="18"/>
    </location>
</feature>
<keyword evidence="1 4" id="KW-0560">Oxidoreductase</keyword>
<dbReference type="Proteomes" id="UP001324634">
    <property type="component" value="Chromosome"/>
</dbReference>
<dbReference type="EMBL" id="CP139487">
    <property type="protein sequence ID" value="WPU67093.1"/>
    <property type="molecule type" value="Genomic_DNA"/>
</dbReference>
<dbReference type="InterPro" id="IPR036509">
    <property type="entry name" value="Met_Sox_Rdtase_MsrA_sf"/>
</dbReference>
<dbReference type="PANTHER" id="PTHR43774">
    <property type="entry name" value="PEPTIDE METHIONINE SULFOXIDE REDUCTASE"/>
    <property type="match status" value="1"/>
</dbReference>
<dbReference type="EC" id="1.8.4.11" evidence="4"/>
<evidence type="ECO:0000256" key="3">
    <source>
        <dbReference type="ARBA" id="ARBA00048782"/>
    </source>
</evidence>
<protein>
    <recommendedName>
        <fullName evidence="4">Peptide methionine sulfoxide reductase MsrA</fullName>
        <shortName evidence="4">Protein-methionine-S-oxide reductase</shortName>
        <ecNumber evidence="4">1.8.4.11</ecNumber>
    </recommendedName>
    <alternativeName>
        <fullName evidence="4">Peptide-methionine (S)-S-oxide reductase</fullName>
        <shortName evidence="4">Peptide Met(O) reductase</shortName>
    </alternativeName>
</protein>
<dbReference type="HAMAP" id="MF_01401">
    <property type="entry name" value="MsrA"/>
    <property type="match status" value="1"/>
</dbReference>
<evidence type="ECO:0000313" key="8">
    <source>
        <dbReference type="Proteomes" id="UP001324634"/>
    </source>
</evidence>
<comment type="catalytic activity">
    <reaction evidence="3 4">
        <text>[thioredoxin]-disulfide + L-methionine + H2O = L-methionine (S)-S-oxide + [thioredoxin]-dithiol</text>
        <dbReference type="Rhea" id="RHEA:19993"/>
        <dbReference type="Rhea" id="RHEA-COMP:10698"/>
        <dbReference type="Rhea" id="RHEA-COMP:10700"/>
        <dbReference type="ChEBI" id="CHEBI:15377"/>
        <dbReference type="ChEBI" id="CHEBI:29950"/>
        <dbReference type="ChEBI" id="CHEBI:50058"/>
        <dbReference type="ChEBI" id="CHEBI:57844"/>
        <dbReference type="ChEBI" id="CHEBI:58772"/>
        <dbReference type="EC" id="1.8.4.11"/>
    </reaction>
</comment>
<feature type="active site" evidence="4">
    <location>
        <position position="32"/>
    </location>
</feature>
<dbReference type="AlphaFoldDB" id="A0AAX4HUL9"/>
<comment type="function">
    <text evidence="4">Has an important function as a repair enzyme for proteins that have been inactivated by oxidation. Catalyzes the reversible oxidation-reduction of methionine sulfoxide in proteins to methionine.</text>
</comment>
<proteinExistence type="inferred from homology"/>
<evidence type="ECO:0000256" key="5">
    <source>
        <dbReference type="SAM" id="SignalP"/>
    </source>
</evidence>
<reference evidence="7 8" key="1">
    <citation type="submission" date="2023-11" db="EMBL/GenBank/DDBJ databases">
        <title>Peredibacter starrii A3.12.</title>
        <authorList>
            <person name="Mitchell R.J."/>
        </authorList>
    </citation>
    <scope>NUCLEOTIDE SEQUENCE [LARGE SCALE GENOMIC DNA]</scope>
    <source>
        <strain evidence="7 8">A3.12</strain>
    </source>
</reference>
<dbReference type="GO" id="GO:0008113">
    <property type="term" value="F:peptide-methionine (S)-S-oxide reductase activity"/>
    <property type="evidence" value="ECO:0007669"/>
    <property type="project" value="UniProtKB-UniRule"/>
</dbReference>
<keyword evidence="8" id="KW-1185">Reference proteome</keyword>
<dbReference type="Pfam" id="PF01625">
    <property type="entry name" value="PMSR"/>
    <property type="match status" value="1"/>
</dbReference>
<comment type="similarity">
    <text evidence="4">Belongs to the MsrA Met sulfoxide reductase family.</text>
</comment>
<dbReference type="KEGG" id="psti:SOO65_10040"/>
<evidence type="ECO:0000259" key="6">
    <source>
        <dbReference type="Pfam" id="PF01625"/>
    </source>
</evidence>
<dbReference type="Gene3D" id="3.30.1060.10">
    <property type="entry name" value="Peptide methionine sulphoxide reductase MsrA"/>
    <property type="match status" value="1"/>
</dbReference>
<dbReference type="NCBIfam" id="TIGR00401">
    <property type="entry name" value="msrA"/>
    <property type="match status" value="1"/>
</dbReference>
<keyword evidence="5" id="KW-0732">Signal</keyword>
<feature type="domain" description="Peptide methionine sulphoxide reductase MsrA" evidence="6">
    <location>
        <begin position="26"/>
        <end position="177"/>
    </location>
</feature>
<feature type="chain" id="PRO_5043399541" description="Peptide methionine sulfoxide reductase MsrA" evidence="5">
    <location>
        <begin position="19"/>
        <end position="182"/>
    </location>
</feature>
<name>A0AAX4HUL9_9BACT</name>
<organism evidence="7 8">
    <name type="scientific">Peredibacter starrii</name>
    <dbReference type="NCBI Taxonomy" id="28202"/>
    <lineage>
        <taxon>Bacteria</taxon>
        <taxon>Pseudomonadati</taxon>
        <taxon>Bdellovibrionota</taxon>
        <taxon>Bacteriovoracia</taxon>
        <taxon>Bacteriovoracales</taxon>
        <taxon>Bacteriovoracaceae</taxon>
        <taxon>Peredibacter</taxon>
    </lineage>
</organism>
<accession>A0AAX4HUL9</accession>
<gene>
    <name evidence="4 7" type="primary">msrA</name>
    <name evidence="7" type="ORF">SOO65_10040</name>
</gene>
<evidence type="ECO:0000256" key="1">
    <source>
        <dbReference type="ARBA" id="ARBA00023002"/>
    </source>
</evidence>
<evidence type="ECO:0000256" key="4">
    <source>
        <dbReference type="HAMAP-Rule" id="MF_01401"/>
    </source>
</evidence>
<dbReference type="SUPFAM" id="SSF55068">
    <property type="entry name" value="Peptide methionine sulfoxide reductase"/>
    <property type="match status" value="1"/>
</dbReference>
<dbReference type="PANTHER" id="PTHR43774:SF1">
    <property type="entry name" value="PEPTIDE METHIONINE SULFOXIDE REDUCTASE MSRA 2"/>
    <property type="match status" value="1"/>
</dbReference>
<dbReference type="InterPro" id="IPR002569">
    <property type="entry name" value="Met_Sox_Rdtase_MsrA_dom"/>
</dbReference>
<evidence type="ECO:0000256" key="2">
    <source>
        <dbReference type="ARBA" id="ARBA00047806"/>
    </source>
</evidence>
<dbReference type="RefSeq" id="WP_321399946.1">
    <property type="nucleotide sequence ID" value="NZ_CP139487.1"/>
</dbReference>
<comment type="catalytic activity">
    <reaction evidence="2 4">
        <text>L-methionyl-[protein] + [thioredoxin]-disulfide + H2O = L-methionyl-(S)-S-oxide-[protein] + [thioredoxin]-dithiol</text>
        <dbReference type="Rhea" id="RHEA:14217"/>
        <dbReference type="Rhea" id="RHEA-COMP:10698"/>
        <dbReference type="Rhea" id="RHEA-COMP:10700"/>
        <dbReference type="Rhea" id="RHEA-COMP:12313"/>
        <dbReference type="Rhea" id="RHEA-COMP:12315"/>
        <dbReference type="ChEBI" id="CHEBI:15377"/>
        <dbReference type="ChEBI" id="CHEBI:16044"/>
        <dbReference type="ChEBI" id="CHEBI:29950"/>
        <dbReference type="ChEBI" id="CHEBI:44120"/>
        <dbReference type="ChEBI" id="CHEBI:50058"/>
        <dbReference type="EC" id="1.8.4.11"/>
    </reaction>
</comment>
<sequence>MKVLALLLSVMMWTTVGAKTMKKEIATLAGGCFWGVEEIIRAIPGVTNTTVGYTGGTVDNPNYNIVKLGTTNHAESIEVEFDANKLSYADLLGYFFRLHDPTTLNQQGNDKGTQYRSAIFYHSPEQKQFAEETIAKVNASKKWPRPIVTQVIPASKFYPAEEYHQDYLKKNPGGYTCHWLRD</sequence>
<evidence type="ECO:0000313" key="7">
    <source>
        <dbReference type="EMBL" id="WPU67093.1"/>
    </source>
</evidence>